<reference evidence="1" key="1">
    <citation type="submission" date="2019-07" db="EMBL/GenBank/DDBJ databases">
        <title>Annotation for the trematode Paragonimus miyazaki's.</title>
        <authorList>
            <person name="Choi Y.-J."/>
        </authorList>
    </citation>
    <scope>NUCLEOTIDE SEQUENCE</scope>
    <source>
        <strain evidence="1">Japan</strain>
    </source>
</reference>
<accession>A0A8S9YCR7</accession>
<evidence type="ECO:0000313" key="2">
    <source>
        <dbReference type="Proteomes" id="UP000822476"/>
    </source>
</evidence>
<dbReference type="OrthoDB" id="6282125at2759"/>
<proteinExistence type="predicted"/>
<sequence length="1440" mass="158685">MTLNSKFVSQARVSKLLDRSADFLQPCRASYADGKVLERSRAMCTSKANLDVASLKEYDSLLRLLKRCSSVASKGWSLTRPKDLLRLTCFDVCEDYAVFGWTNGLLTIIERNQHNRIHSIKIEGRRQRILSKSTKTTVTSDVCIRISAAFVICVCLCTIDSHVRDSHAICKGGNTEIFIFRIPRCFEGTLIIKNLSRSVIRGLHHNLLLAVPHVSSSGELIITGDLRGLLVASRYNSQLATYSSSVLTVIPGSILDMQAHGSLLLITGRSFPTDQNREDDEAVEVINSCSLIYFLFDVTSKHLSKLELTALLPPELCLSVSCHRPAWIPRRSLSQSPTFICSVTSDLCTFDYTSHSHSNPVAALFTVEDLTVSLLRLIFLNSESIGLFSIPRISVLPSAISTDRQVFPCPRMLSDVAKSSAIKNCVFRVFFKSRPERHMIVLSSNLLLMWTLETPENPTPSSSSSSLLPSPSPTSILALIELNHLDCVDTNSNVAPRSAVNLLAYSDQLGSIQSVTGLWLRPRTGPMTTIPIDLEPRFSGYGGVGLEIWVQRTTPKHFGDEVPSLVLLSTRPLCASEIAVAPTVDLASLFSDCHPSVGSLLRRTTDLCHSSAPQLRSTKRSMQADCPERKLCALPVDRSQDVRDLRGTTSDGTCLKGLSNYPSTTNISGNFELGHEVSEDWVRYVHIPGQQWDFVENHSNGSSSSEACTTKSTLLEIVNPLVTVTSPVTCATFTELVDPALHSNSTPSVEVMDQVNLELQSKNQDVVSVVTPEGSSGFLNERSSFTKTVETGPIDDRCMSPVSEQLCNQPVTEEVKSSNLSDPVSCLDAHNQINQLSNQDSERTPEASAVTDTWSVYCCPSCTTTSIHPAKTDDVPSNLLERDDVEMIPFVEFNGRAGIAVFHSATSSLEWILSPKSFGLVHSLHISPDGKLIWCMRKQTKQVSEDTLITGYAVDVCLERDGLTGLLRAWTTEQTGLWESNVLLRVTSLDLQNTHALFTTCSGSVKTQIDLSPCRPYCQSYTWPCPDYHVLQVAVSERGLVWALAVTKHAFDKREEFNGSMEELCLLTASLPGTHSGRPNFSKTPAKITSQLRASHWHPLLLPTLLQPSVQQLMTYLSTSLDSLTQVVNSSFQLAFTTQLSTSAEKLNASRKRLPNTTGWMFVRSVTQDRTLNIQTPDGDCDSGVLYGCGYLLPNLCPPYKPDDLHWYQVPVSGFGGSRYTDISLQSLFKRIGRTVPVFEKSSHITPLLRVPTHLVTKVLADANAVSTHASIEEPIVAHCSKPMWLVLQRPSNGSTLLARLRSALPAYHWSHHRVRMQTAPRGSPLLTDVVHCQHIWRFPLLVDGLPTCGGCSVWTVNGISNELFCHFGTTYSRSLALPVSRLEPTVEREEVTAVCVVRAKRSGLFHLVIGTRSGQLWSRIGLSELSPVGSTWANEQCPS</sequence>
<organism evidence="1 2">
    <name type="scientific">Paragonimus skrjabini miyazakii</name>
    <dbReference type="NCBI Taxonomy" id="59628"/>
    <lineage>
        <taxon>Eukaryota</taxon>
        <taxon>Metazoa</taxon>
        <taxon>Spiralia</taxon>
        <taxon>Lophotrochozoa</taxon>
        <taxon>Platyhelminthes</taxon>
        <taxon>Trematoda</taxon>
        <taxon>Digenea</taxon>
        <taxon>Plagiorchiida</taxon>
        <taxon>Troglotremata</taxon>
        <taxon>Troglotrematidae</taxon>
        <taxon>Paragonimus</taxon>
    </lineage>
</organism>
<dbReference type="EMBL" id="JTDE01021477">
    <property type="protein sequence ID" value="KAF7232878.1"/>
    <property type="molecule type" value="Genomic_DNA"/>
</dbReference>
<dbReference type="Proteomes" id="UP000822476">
    <property type="component" value="Unassembled WGS sequence"/>
</dbReference>
<evidence type="ECO:0000313" key="1">
    <source>
        <dbReference type="EMBL" id="KAF7232878.1"/>
    </source>
</evidence>
<protein>
    <submittedName>
        <fullName evidence="1">Uncharacterized protein</fullName>
    </submittedName>
</protein>
<keyword evidence="2" id="KW-1185">Reference proteome</keyword>
<name>A0A8S9YCR7_9TREM</name>
<gene>
    <name evidence="1" type="ORF">EG68_07765</name>
</gene>
<comment type="caution">
    <text evidence="1">The sequence shown here is derived from an EMBL/GenBank/DDBJ whole genome shotgun (WGS) entry which is preliminary data.</text>
</comment>